<organism evidence="2 3">
    <name type="scientific">Mycena albidolilacea</name>
    <dbReference type="NCBI Taxonomy" id="1033008"/>
    <lineage>
        <taxon>Eukaryota</taxon>
        <taxon>Fungi</taxon>
        <taxon>Dikarya</taxon>
        <taxon>Basidiomycota</taxon>
        <taxon>Agaricomycotina</taxon>
        <taxon>Agaricomycetes</taxon>
        <taxon>Agaricomycetidae</taxon>
        <taxon>Agaricales</taxon>
        <taxon>Marasmiineae</taxon>
        <taxon>Mycenaceae</taxon>
        <taxon>Mycena</taxon>
    </lineage>
</organism>
<dbReference type="GO" id="GO:0004672">
    <property type="term" value="F:protein kinase activity"/>
    <property type="evidence" value="ECO:0007669"/>
    <property type="project" value="InterPro"/>
</dbReference>
<evidence type="ECO:0000313" key="2">
    <source>
        <dbReference type="EMBL" id="KAJ7342503.1"/>
    </source>
</evidence>
<dbReference type="Gene3D" id="1.10.510.10">
    <property type="entry name" value="Transferase(Phosphotransferase) domain 1"/>
    <property type="match status" value="1"/>
</dbReference>
<proteinExistence type="predicted"/>
<sequence>PSRRACIADFGVSSVVNTATFRFTHSTAQAQSGTARYQAPELFRAEIKNHFGSDVYALTSVCYEVSPVLFLVIKL</sequence>
<dbReference type="GO" id="GO:0005524">
    <property type="term" value="F:ATP binding"/>
    <property type="evidence" value="ECO:0007669"/>
    <property type="project" value="InterPro"/>
</dbReference>
<comment type="caution">
    <text evidence="2">The sequence shown here is derived from an EMBL/GenBank/DDBJ whole genome shotgun (WGS) entry which is preliminary data.</text>
</comment>
<protein>
    <recommendedName>
        <fullName evidence="1">Protein kinase domain-containing protein</fullName>
    </recommendedName>
</protein>
<dbReference type="PROSITE" id="PS50011">
    <property type="entry name" value="PROTEIN_KINASE_DOM"/>
    <property type="match status" value="1"/>
</dbReference>
<dbReference type="SUPFAM" id="SSF56112">
    <property type="entry name" value="Protein kinase-like (PK-like)"/>
    <property type="match status" value="1"/>
</dbReference>
<evidence type="ECO:0000313" key="3">
    <source>
        <dbReference type="Proteomes" id="UP001218218"/>
    </source>
</evidence>
<name>A0AAD7EPC5_9AGAR</name>
<dbReference type="EMBL" id="JARIHO010000025">
    <property type="protein sequence ID" value="KAJ7342503.1"/>
    <property type="molecule type" value="Genomic_DNA"/>
</dbReference>
<reference evidence="2" key="1">
    <citation type="submission" date="2023-03" db="EMBL/GenBank/DDBJ databases">
        <title>Massive genome expansion in bonnet fungi (Mycena s.s.) driven by repeated elements and novel gene families across ecological guilds.</title>
        <authorList>
            <consortium name="Lawrence Berkeley National Laboratory"/>
            <person name="Harder C.B."/>
            <person name="Miyauchi S."/>
            <person name="Viragh M."/>
            <person name="Kuo A."/>
            <person name="Thoen E."/>
            <person name="Andreopoulos B."/>
            <person name="Lu D."/>
            <person name="Skrede I."/>
            <person name="Drula E."/>
            <person name="Henrissat B."/>
            <person name="Morin E."/>
            <person name="Kohler A."/>
            <person name="Barry K."/>
            <person name="LaButti K."/>
            <person name="Morin E."/>
            <person name="Salamov A."/>
            <person name="Lipzen A."/>
            <person name="Mereny Z."/>
            <person name="Hegedus B."/>
            <person name="Baldrian P."/>
            <person name="Stursova M."/>
            <person name="Weitz H."/>
            <person name="Taylor A."/>
            <person name="Grigoriev I.V."/>
            <person name="Nagy L.G."/>
            <person name="Martin F."/>
            <person name="Kauserud H."/>
        </authorList>
    </citation>
    <scope>NUCLEOTIDE SEQUENCE</scope>
    <source>
        <strain evidence="2">CBHHK002</strain>
    </source>
</reference>
<dbReference type="AlphaFoldDB" id="A0AAD7EPC5"/>
<evidence type="ECO:0000259" key="1">
    <source>
        <dbReference type="PROSITE" id="PS50011"/>
    </source>
</evidence>
<feature type="non-terminal residue" evidence="2">
    <location>
        <position position="1"/>
    </location>
</feature>
<accession>A0AAD7EPC5</accession>
<dbReference type="Proteomes" id="UP001218218">
    <property type="component" value="Unassembled WGS sequence"/>
</dbReference>
<keyword evidence="3" id="KW-1185">Reference proteome</keyword>
<dbReference type="InterPro" id="IPR000719">
    <property type="entry name" value="Prot_kinase_dom"/>
</dbReference>
<dbReference type="InterPro" id="IPR011009">
    <property type="entry name" value="Kinase-like_dom_sf"/>
</dbReference>
<feature type="domain" description="Protein kinase" evidence="1">
    <location>
        <begin position="1"/>
        <end position="75"/>
    </location>
</feature>
<gene>
    <name evidence="2" type="ORF">DFH08DRAFT_703886</name>
</gene>